<dbReference type="GO" id="GO:0005840">
    <property type="term" value="C:ribosome"/>
    <property type="evidence" value="ECO:0007669"/>
    <property type="project" value="UniProtKB-KW"/>
</dbReference>
<evidence type="ECO:0000256" key="3">
    <source>
        <dbReference type="ARBA" id="ARBA00023274"/>
    </source>
</evidence>
<evidence type="ECO:0000313" key="5">
    <source>
        <dbReference type="Proteomes" id="UP000236343"/>
    </source>
</evidence>
<dbReference type="AlphaFoldDB" id="A0A2G8XM87"/>
<name>A0A2G8XM87_TOXGO</name>
<evidence type="ECO:0000313" key="4">
    <source>
        <dbReference type="EMBL" id="PIL95808.1"/>
    </source>
</evidence>
<protein>
    <submittedName>
        <fullName evidence="4">Ribosomal protein S7</fullName>
    </submittedName>
</protein>
<gene>
    <name evidence="4" type="ORF">TGCOUG_302057</name>
</gene>
<evidence type="ECO:0000256" key="2">
    <source>
        <dbReference type="ARBA" id="ARBA00022980"/>
    </source>
</evidence>
<dbReference type="GO" id="GO:1990904">
    <property type="term" value="C:ribonucleoprotein complex"/>
    <property type="evidence" value="ECO:0007669"/>
    <property type="project" value="UniProtKB-KW"/>
</dbReference>
<dbReference type="Proteomes" id="UP000236343">
    <property type="component" value="Unassembled WGS sequence"/>
</dbReference>
<dbReference type="InterPro" id="IPR036823">
    <property type="entry name" value="Ribosomal_uS7_dom_sf"/>
</dbReference>
<accession>A0A2G8XM87</accession>
<organism evidence="4 5">
    <name type="scientific">Toxoplasma gondii COUG</name>
    <dbReference type="NCBI Taxonomy" id="1074873"/>
    <lineage>
        <taxon>Eukaryota</taxon>
        <taxon>Sar</taxon>
        <taxon>Alveolata</taxon>
        <taxon>Apicomplexa</taxon>
        <taxon>Conoidasida</taxon>
        <taxon>Coccidia</taxon>
        <taxon>Eucoccidiorida</taxon>
        <taxon>Eimeriorina</taxon>
        <taxon>Sarcocystidae</taxon>
        <taxon>Toxoplasma</taxon>
    </lineage>
</organism>
<comment type="similarity">
    <text evidence="1">Belongs to the universal ribosomal protein uS7 family.</text>
</comment>
<keyword evidence="2 4" id="KW-0689">Ribosomal protein</keyword>
<proteinExistence type="inferred from homology"/>
<dbReference type="SUPFAM" id="SSF47973">
    <property type="entry name" value="Ribosomal protein S7"/>
    <property type="match status" value="1"/>
</dbReference>
<keyword evidence="3" id="KW-0687">Ribonucleoprotein</keyword>
<evidence type="ECO:0000256" key="1">
    <source>
        <dbReference type="ARBA" id="ARBA00007151"/>
    </source>
</evidence>
<comment type="caution">
    <text evidence="4">The sequence shown here is derived from an EMBL/GenBank/DDBJ whole genome shotgun (WGS) entry which is preliminary data.</text>
</comment>
<dbReference type="VEuPathDB" id="ToxoDB:TGCOUG_302057"/>
<sequence>MIYFYQKQFIIFYLIQKLIFSGKKRKTGNLVLNFLILFKRKNKDYLYNLEKIIIKLMVFFTFKMKKINTSIYQVPHQLYIKNHYLKLFHD</sequence>
<reference evidence="4 5" key="1">
    <citation type="journal article" date="2016" name="Nat. Commun.">
        <title>Local admixture of amplified and diversified secreted pathogenesis determinants shapes mosaic Toxoplasma gondii genomes.</title>
        <authorList>
            <person name="Lorenzi H."/>
            <person name="Khan A."/>
            <person name="Behnke M.S."/>
            <person name="Namasivayam S."/>
            <person name="Swapna L.S."/>
            <person name="Hadjithomas M."/>
            <person name="Karamycheva S."/>
            <person name="Pinney D."/>
            <person name="Brunk B.P."/>
            <person name="Ajioka J.W."/>
            <person name="Ajzenberg D."/>
            <person name="Boothroyd J.C."/>
            <person name="Boyle J.P."/>
            <person name="Darde M.L."/>
            <person name="Diaz-Miranda M.A."/>
            <person name="Dubey J.P."/>
            <person name="Fritz H.M."/>
            <person name="Gennari S.M."/>
            <person name="Gregory B.D."/>
            <person name="Kim K."/>
            <person name="Saeij J.P."/>
            <person name="Su C."/>
            <person name="White M.W."/>
            <person name="Zhu X.Q."/>
            <person name="Howe D.K."/>
            <person name="Rosenthal B.M."/>
            <person name="Grigg M.E."/>
            <person name="Parkinson J."/>
            <person name="Liu L."/>
            <person name="Kissinger J.C."/>
            <person name="Roos D.S."/>
            <person name="Sibley L.D."/>
        </authorList>
    </citation>
    <scope>NUCLEOTIDE SEQUENCE [LARGE SCALE GENOMIC DNA]</scope>
    <source>
        <strain evidence="4 5">COUG</strain>
    </source>
</reference>
<dbReference type="EMBL" id="AGQR02008229">
    <property type="protein sequence ID" value="PIL95808.1"/>
    <property type="molecule type" value="Genomic_DNA"/>
</dbReference>